<name>A0ABS5C8S1_9BACL</name>
<accession>A0ABS5C8S1</accession>
<dbReference type="CDD" id="cd03811">
    <property type="entry name" value="GT4_GT28_WabH-like"/>
    <property type="match status" value="1"/>
</dbReference>
<proteinExistence type="predicted"/>
<dbReference type="Pfam" id="PF00534">
    <property type="entry name" value="Glycos_transf_1"/>
    <property type="match status" value="1"/>
</dbReference>
<keyword evidence="3" id="KW-1185">Reference proteome</keyword>
<evidence type="ECO:0000259" key="1">
    <source>
        <dbReference type="Pfam" id="PF00534"/>
    </source>
</evidence>
<sequence length="401" mass="46308">MKKVLFVIPTLTTGGAEKSLVNLLNLFDYTKYKVELLLFKHEGVFIKQVPNEVHILSIPNTLKYAFKSLDTDGVKQISSLNANLRRYLGVFLTRIKYKSNQNKGFQIRWIKLYRQAIKELPGEYDVAISYMHGEAMYYVADKVKARKKMIWIHNDYNAEGFDKALDRPYVAKFDKIVSISEECVKIFCDNFPDAAARTVHIPNLTSSSLIKQMAREFQPVEYVEARGNDPDKVILLSIGRLVTQKGFDVAIQAAKMMQDQNINFIWYIIGQGELREKLQKQIIEANVEQRFILLGIRENPYPYYYHCNIFVQPSRYEGKSVALDEAKILAKPIIVSNYDTVKDQIIEDAEGIIVPLEPEQIAEAIIDLVNNPLKSMQLSEYLIQHEYGNEELIEMYYRHIG</sequence>
<evidence type="ECO:0000313" key="2">
    <source>
        <dbReference type="EMBL" id="MBP3962399.1"/>
    </source>
</evidence>
<comment type="caution">
    <text evidence="2">The sequence shown here is derived from an EMBL/GenBank/DDBJ whole genome shotgun (WGS) entry which is preliminary data.</text>
</comment>
<dbReference type="Gene3D" id="3.40.50.2000">
    <property type="entry name" value="Glycogen Phosphorylase B"/>
    <property type="match status" value="2"/>
</dbReference>
<dbReference type="PANTHER" id="PTHR12526">
    <property type="entry name" value="GLYCOSYLTRANSFERASE"/>
    <property type="match status" value="1"/>
</dbReference>
<dbReference type="SUPFAM" id="SSF53756">
    <property type="entry name" value="UDP-Glycosyltransferase/glycogen phosphorylase"/>
    <property type="match status" value="1"/>
</dbReference>
<gene>
    <name evidence="2" type="ORF">I8J30_06740</name>
</gene>
<feature type="domain" description="Glycosyl transferase family 1" evidence="1">
    <location>
        <begin position="225"/>
        <end position="381"/>
    </location>
</feature>
<dbReference type="RefSeq" id="WP_210656578.1">
    <property type="nucleotide sequence ID" value="NZ_JAGKSP010000002.1"/>
</dbReference>
<dbReference type="Proteomes" id="UP000673394">
    <property type="component" value="Unassembled WGS sequence"/>
</dbReference>
<organism evidence="2 3">
    <name type="scientific">Paenibacillus lignilyticus</name>
    <dbReference type="NCBI Taxonomy" id="1172615"/>
    <lineage>
        <taxon>Bacteria</taxon>
        <taxon>Bacillati</taxon>
        <taxon>Bacillota</taxon>
        <taxon>Bacilli</taxon>
        <taxon>Bacillales</taxon>
        <taxon>Paenibacillaceae</taxon>
        <taxon>Paenibacillus</taxon>
    </lineage>
</organism>
<dbReference type="EMBL" id="JAGKSP010000002">
    <property type="protein sequence ID" value="MBP3962399.1"/>
    <property type="molecule type" value="Genomic_DNA"/>
</dbReference>
<dbReference type="InterPro" id="IPR001296">
    <property type="entry name" value="Glyco_trans_1"/>
</dbReference>
<evidence type="ECO:0000313" key="3">
    <source>
        <dbReference type="Proteomes" id="UP000673394"/>
    </source>
</evidence>
<protein>
    <submittedName>
        <fullName evidence="2">Glycosyltransferase</fullName>
    </submittedName>
</protein>
<reference evidence="2 3" key="1">
    <citation type="submission" date="2021-04" db="EMBL/GenBank/DDBJ databases">
        <title>Paenibacillus sp. DLE-14 whole genome sequence.</title>
        <authorList>
            <person name="Ham Y.J."/>
        </authorList>
    </citation>
    <scope>NUCLEOTIDE SEQUENCE [LARGE SCALE GENOMIC DNA]</scope>
    <source>
        <strain evidence="2 3">DLE-14</strain>
    </source>
</reference>